<evidence type="ECO:0000256" key="2">
    <source>
        <dbReference type="SAM" id="Phobius"/>
    </source>
</evidence>
<keyword evidence="3" id="KW-1185">Reference proteome</keyword>
<name>A0A0N5A2C5_PARTI</name>
<evidence type="ECO:0000313" key="4">
    <source>
        <dbReference type="WBParaSite" id="PTRK_0001577100.1"/>
    </source>
</evidence>
<keyword evidence="2" id="KW-0472">Membrane</keyword>
<protein>
    <submittedName>
        <fullName evidence="4">Ig-like domain-containing protein</fullName>
    </submittedName>
</protein>
<reference evidence="4" key="1">
    <citation type="submission" date="2017-02" db="UniProtKB">
        <authorList>
            <consortium name="WormBaseParasite"/>
        </authorList>
    </citation>
    <scope>IDENTIFICATION</scope>
</reference>
<accession>A0A0N5A2C5</accession>
<dbReference type="AlphaFoldDB" id="A0A0N5A2C5"/>
<feature type="region of interest" description="Disordered" evidence="1">
    <location>
        <begin position="573"/>
        <end position="597"/>
    </location>
</feature>
<dbReference type="Proteomes" id="UP000038045">
    <property type="component" value="Unplaced"/>
</dbReference>
<evidence type="ECO:0000256" key="1">
    <source>
        <dbReference type="SAM" id="MobiDB-lite"/>
    </source>
</evidence>
<keyword evidence="2" id="KW-0812">Transmembrane</keyword>
<keyword evidence="2" id="KW-1133">Transmembrane helix</keyword>
<evidence type="ECO:0000313" key="3">
    <source>
        <dbReference type="Proteomes" id="UP000038045"/>
    </source>
</evidence>
<proteinExistence type="predicted"/>
<feature type="transmembrane region" description="Helical" evidence="2">
    <location>
        <begin position="544"/>
        <end position="567"/>
    </location>
</feature>
<organism evidence="3 4">
    <name type="scientific">Parastrongyloides trichosuri</name>
    <name type="common">Possum-specific nematode worm</name>
    <dbReference type="NCBI Taxonomy" id="131310"/>
    <lineage>
        <taxon>Eukaryota</taxon>
        <taxon>Metazoa</taxon>
        <taxon>Ecdysozoa</taxon>
        <taxon>Nematoda</taxon>
        <taxon>Chromadorea</taxon>
        <taxon>Rhabditida</taxon>
        <taxon>Tylenchina</taxon>
        <taxon>Panagrolaimomorpha</taxon>
        <taxon>Strongyloidoidea</taxon>
        <taxon>Strongyloididae</taxon>
        <taxon>Parastrongyloides</taxon>
    </lineage>
</organism>
<dbReference type="WBParaSite" id="PTRK_0001577100.1">
    <property type="protein sequence ID" value="PTRK_0001577100.1"/>
    <property type="gene ID" value="PTRK_0001577100"/>
</dbReference>
<sequence>MSYTVYYGRVLVIDVNDITLDMGGIKIERVLPPGKQYKQWIGEKKSSTSYLKESTTLQCNFFSCEVGYVFIDEKISGQDIIQKGLKDVDLLIYIEYSTDSNVFIFGTIVLEDENFPLVICPTEEWLNQHGGVTYKQSYGDHGIYAKGLKYTHSLKALYPRHDVSDMFICGEIIYEKWNNLYIGYKILKKVEPKVKIDEVNLLTQKLTCVNNDREVDYYVYYYKKNDDGWREMNLRTTTNYYIHENNFIYLYHKKDKILKDIDDKGFDYTGETNLGRTKLRSTEIKPTCIKKVVTIPGSLQLFDNKKNMLTSPKNLTKGSYQIVYIKKEDLNRLKDFKCAVYIEEVDRKISRNKALSTFYENLFVGKFVRIDRNGNKLFIKKLQFDRTLQDFGKYNCTLEPKYGHKLNEKEKFIEKLGVIFVPSKDIDIIKQFSWKNYHEMELGCEKGLSNYAEIKDIIIDIHNENKRYQYSKEGNMFKKKDKLIVLDKSKLGGKGKNVKRVTTNCTYVVNNGDATFYILRNETVLAEENIIIKIEEDNPPNYNIIFMVIILILTLIIITIIIAITIYEKKKREMERGRRKNKGSSTTTTKIAETTKVKKSTVESKKNSIIKTLRLSSGGTMTT</sequence>